<protein>
    <submittedName>
        <fullName evidence="1">Uncharacterized protein</fullName>
    </submittedName>
</protein>
<reference evidence="1 2" key="1">
    <citation type="submission" date="2024-04" db="EMBL/GenBank/DDBJ databases">
        <title>Draft genome sequence of Thalassolituus maritimus NBRC 116585.</title>
        <authorList>
            <person name="Miyakawa T."/>
            <person name="Kusuya Y."/>
            <person name="Miura T."/>
        </authorList>
    </citation>
    <scope>NUCLEOTIDE SEQUENCE [LARGE SCALE GENOMIC DNA]</scope>
    <source>
        <strain evidence="1 2">5NW40-0001</strain>
    </source>
</reference>
<evidence type="ECO:0000313" key="2">
    <source>
        <dbReference type="Proteomes" id="UP001481413"/>
    </source>
</evidence>
<sequence length="45" mass="4990">MTFLYLSTRQRLNVALTLLHAHTFAPVINSLPYSGIMLSGGALWN</sequence>
<accession>A0ABQ0A0C0</accession>
<dbReference type="RefSeq" id="WP_353294942.1">
    <property type="nucleotide sequence ID" value="NZ_BAABWH010000005.1"/>
</dbReference>
<comment type="caution">
    <text evidence="1">The sequence shown here is derived from an EMBL/GenBank/DDBJ whole genome shotgun (WGS) entry which is preliminary data.</text>
</comment>
<gene>
    <name evidence="1" type="ORF">NBRC116585_19570</name>
</gene>
<evidence type="ECO:0000313" key="1">
    <source>
        <dbReference type="EMBL" id="GAA6145839.1"/>
    </source>
</evidence>
<dbReference type="EMBL" id="BAABWH010000005">
    <property type="protein sequence ID" value="GAA6145839.1"/>
    <property type="molecule type" value="Genomic_DNA"/>
</dbReference>
<proteinExistence type="predicted"/>
<keyword evidence="2" id="KW-1185">Reference proteome</keyword>
<organism evidence="1 2">
    <name type="scientific">Thalassolituus maritimus</name>
    <dbReference type="NCBI Taxonomy" id="484498"/>
    <lineage>
        <taxon>Bacteria</taxon>
        <taxon>Pseudomonadati</taxon>
        <taxon>Pseudomonadota</taxon>
        <taxon>Gammaproteobacteria</taxon>
        <taxon>Oceanospirillales</taxon>
        <taxon>Oceanospirillaceae</taxon>
        <taxon>Thalassolituus</taxon>
    </lineage>
</organism>
<name>A0ABQ0A0C0_9GAMM</name>
<dbReference type="Proteomes" id="UP001481413">
    <property type="component" value="Unassembled WGS sequence"/>
</dbReference>